<evidence type="ECO:0000313" key="2">
    <source>
        <dbReference type="EMBL" id="GAA1098814.1"/>
    </source>
</evidence>
<dbReference type="PANTHER" id="PTHR48207">
    <property type="entry name" value="SUCCINATE--HYDROXYMETHYLGLUTARATE COA-TRANSFERASE"/>
    <property type="match status" value="1"/>
</dbReference>
<dbReference type="InterPro" id="IPR050483">
    <property type="entry name" value="CoA-transferase_III_domain"/>
</dbReference>
<dbReference type="InterPro" id="IPR044855">
    <property type="entry name" value="CoA-Trfase_III_dom3_sf"/>
</dbReference>
<dbReference type="InterPro" id="IPR003673">
    <property type="entry name" value="CoA-Trfase_fam_III"/>
</dbReference>
<organism evidence="2 3">
    <name type="scientific">Nocardioides dubius</name>
    <dbReference type="NCBI Taxonomy" id="317019"/>
    <lineage>
        <taxon>Bacteria</taxon>
        <taxon>Bacillati</taxon>
        <taxon>Actinomycetota</taxon>
        <taxon>Actinomycetes</taxon>
        <taxon>Propionibacteriales</taxon>
        <taxon>Nocardioidaceae</taxon>
        <taxon>Nocardioides</taxon>
    </lineage>
</organism>
<dbReference type="GO" id="GO:0016740">
    <property type="term" value="F:transferase activity"/>
    <property type="evidence" value="ECO:0007669"/>
    <property type="project" value="UniProtKB-KW"/>
</dbReference>
<dbReference type="PANTHER" id="PTHR48207:SF3">
    <property type="entry name" value="SUCCINATE--HYDROXYMETHYLGLUTARATE COA-TRANSFERASE"/>
    <property type="match status" value="1"/>
</dbReference>
<name>A0ABP4EC50_9ACTN</name>
<dbReference type="SUPFAM" id="SSF89796">
    <property type="entry name" value="CoA-transferase family III (CaiB/BaiF)"/>
    <property type="match status" value="1"/>
</dbReference>
<keyword evidence="1 2" id="KW-0808">Transferase</keyword>
<dbReference type="InterPro" id="IPR023606">
    <property type="entry name" value="CoA-Trfase_III_dom_1_sf"/>
</dbReference>
<reference evidence="3" key="1">
    <citation type="journal article" date="2019" name="Int. J. Syst. Evol. Microbiol.">
        <title>The Global Catalogue of Microorganisms (GCM) 10K type strain sequencing project: providing services to taxonomists for standard genome sequencing and annotation.</title>
        <authorList>
            <consortium name="The Broad Institute Genomics Platform"/>
            <consortium name="The Broad Institute Genome Sequencing Center for Infectious Disease"/>
            <person name="Wu L."/>
            <person name="Ma J."/>
        </authorList>
    </citation>
    <scope>NUCLEOTIDE SEQUENCE [LARGE SCALE GENOMIC DNA]</scope>
    <source>
        <strain evidence="3">JCM 13008</strain>
    </source>
</reference>
<gene>
    <name evidence="2" type="ORF">GCM10009668_15390</name>
</gene>
<dbReference type="RefSeq" id="WP_343993016.1">
    <property type="nucleotide sequence ID" value="NZ_BAAALG010000006.1"/>
</dbReference>
<sequence length="381" mass="40481">MSRGPLDGVTVVELGGFIAGPFAGQLLGDYGARVIKIEPPTGDPMRTWGVLQDGKSLWWPAIARNKESVVLDLKAEADRALARSICAQADIVLENFAPGRMQGWGLDYASLAAENPGLIMVHVSGFGQDGPRASDRGFGSVAEAMGGLRALMGFGDRPPVRAGISLGDSTAALFAVSGAMAALNERHRTGKGQEVDVALYESVFALTESLVADWEVGGISKQRAGSTLPGVAPSNVYSTQDGVEVLIAANSDSLFRRLAEAMGRPELIEDERFATHQARGVNAVALDALIEEWTSHLPSEAVEAAIDRYEIPRGRIFTPADIVADEQYRAREMVTRIEAPGYPEPMPMPSVVPRFTGTPGTIRSAGPELGAHTDAVRAEFG</sequence>
<dbReference type="Gene3D" id="3.40.50.10540">
    <property type="entry name" value="Crotonobetainyl-coa:carnitine coa-transferase, domain 1"/>
    <property type="match status" value="1"/>
</dbReference>
<accession>A0ABP4EC50</accession>
<protein>
    <submittedName>
        <fullName evidence="2">CoA transferase</fullName>
    </submittedName>
</protein>
<keyword evidence="3" id="KW-1185">Reference proteome</keyword>
<dbReference type="Pfam" id="PF02515">
    <property type="entry name" value="CoA_transf_3"/>
    <property type="match status" value="1"/>
</dbReference>
<evidence type="ECO:0000256" key="1">
    <source>
        <dbReference type="ARBA" id="ARBA00022679"/>
    </source>
</evidence>
<proteinExistence type="predicted"/>
<dbReference type="EMBL" id="BAAALG010000006">
    <property type="protein sequence ID" value="GAA1098814.1"/>
    <property type="molecule type" value="Genomic_DNA"/>
</dbReference>
<dbReference type="Gene3D" id="3.30.1540.10">
    <property type="entry name" value="formyl-coa transferase, domain 3"/>
    <property type="match status" value="1"/>
</dbReference>
<dbReference type="Proteomes" id="UP001501581">
    <property type="component" value="Unassembled WGS sequence"/>
</dbReference>
<comment type="caution">
    <text evidence="2">The sequence shown here is derived from an EMBL/GenBank/DDBJ whole genome shotgun (WGS) entry which is preliminary data.</text>
</comment>
<evidence type="ECO:0000313" key="3">
    <source>
        <dbReference type="Proteomes" id="UP001501581"/>
    </source>
</evidence>